<name>A0ABD1MS61_9FABA</name>
<dbReference type="Proteomes" id="UP001603857">
    <property type="component" value="Unassembled WGS sequence"/>
</dbReference>
<protein>
    <recommendedName>
        <fullName evidence="4">NADH dehydrogenase subunit 1</fullName>
    </recommendedName>
</protein>
<keyword evidence="3" id="KW-1185">Reference proteome</keyword>
<organism evidence="2 3">
    <name type="scientific">Flemingia macrophylla</name>
    <dbReference type="NCBI Taxonomy" id="520843"/>
    <lineage>
        <taxon>Eukaryota</taxon>
        <taxon>Viridiplantae</taxon>
        <taxon>Streptophyta</taxon>
        <taxon>Embryophyta</taxon>
        <taxon>Tracheophyta</taxon>
        <taxon>Spermatophyta</taxon>
        <taxon>Magnoliopsida</taxon>
        <taxon>eudicotyledons</taxon>
        <taxon>Gunneridae</taxon>
        <taxon>Pentapetalae</taxon>
        <taxon>rosids</taxon>
        <taxon>fabids</taxon>
        <taxon>Fabales</taxon>
        <taxon>Fabaceae</taxon>
        <taxon>Papilionoideae</taxon>
        <taxon>50 kb inversion clade</taxon>
        <taxon>NPAAA clade</taxon>
        <taxon>indigoferoid/millettioid clade</taxon>
        <taxon>Phaseoleae</taxon>
        <taxon>Flemingia</taxon>
    </lineage>
</organism>
<comment type="caution">
    <text evidence="2">The sequence shown here is derived from an EMBL/GenBank/DDBJ whole genome shotgun (WGS) entry which is preliminary data.</text>
</comment>
<dbReference type="EMBL" id="JBGMDY010000004">
    <property type="protein sequence ID" value="KAL2338635.1"/>
    <property type="molecule type" value="Genomic_DNA"/>
</dbReference>
<sequence>MLLLEREEIIIFTSLTRTVCLMFTVQCLWGTELEDFIYLFILISFIFLFLLNVMLCSALLCAPMVGGS</sequence>
<keyword evidence="1" id="KW-1133">Transmembrane helix</keyword>
<keyword evidence="1" id="KW-0472">Membrane</keyword>
<gene>
    <name evidence="2" type="ORF">Fmac_013081</name>
</gene>
<keyword evidence="1" id="KW-0812">Transmembrane</keyword>
<feature type="transmembrane region" description="Helical" evidence="1">
    <location>
        <begin position="37"/>
        <end position="62"/>
    </location>
</feature>
<proteinExistence type="predicted"/>
<dbReference type="AlphaFoldDB" id="A0ABD1MS61"/>
<accession>A0ABD1MS61</accession>
<reference evidence="2 3" key="1">
    <citation type="submission" date="2024-08" db="EMBL/GenBank/DDBJ databases">
        <title>Insights into the chromosomal genome structure of Flemingia macrophylla.</title>
        <authorList>
            <person name="Ding Y."/>
            <person name="Zhao Y."/>
            <person name="Bi W."/>
            <person name="Wu M."/>
            <person name="Zhao G."/>
            <person name="Gong Y."/>
            <person name="Li W."/>
            <person name="Zhang P."/>
        </authorList>
    </citation>
    <scope>NUCLEOTIDE SEQUENCE [LARGE SCALE GENOMIC DNA]</scope>
    <source>
        <strain evidence="2">DYQJB</strain>
        <tissue evidence="2">Leaf</tissue>
    </source>
</reference>
<evidence type="ECO:0000313" key="2">
    <source>
        <dbReference type="EMBL" id="KAL2338635.1"/>
    </source>
</evidence>
<evidence type="ECO:0000313" key="3">
    <source>
        <dbReference type="Proteomes" id="UP001603857"/>
    </source>
</evidence>
<evidence type="ECO:0008006" key="4">
    <source>
        <dbReference type="Google" id="ProtNLM"/>
    </source>
</evidence>
<evidence type="ECO:0000256" key="1">
    <source>
        <dbReference type="SAM" id="Phobius"/>
    </source>
</evidence>
<feature type="transmembrane region" description="Helical" evidence="1">
    <location>
        <begin position="9"/>
        <end position="31"/>
    </location>
</feature>